<dbReference type="Proteomes" id="UP000314985">
    <property type="component" value="Chromosome 11"/>
</dbReference>
<reference evidence="2 3" key="1">
    <citation type="submission" date="2017-08" db="EMBL/GenBank/DDBJ databases">
        <title>USMARCv1.0.</title>
        <authorList>
            <person name="Hannum G.I."/>
            <person name="Koren S."/>
            <person name="Schroeder S.G."/>
            <person name="Chin S.C."/>
            <person name="Nonneman D.J."/>
            <person name="Becker S.A."/>
            <person name="Rosen B.D."/>
            <person name="Bickhart D.M."/>
            <person name="Putnam N.H."/>
            <person name="Green R.E."/>
            <person name="Tuggle C.K."/>
            <person name="Liu H."/>
            <person name="Rohrer G.A."/>
            <person name="Warr A."/>
            <person name="Hall R."/>
            <person name="Kim K."/>
            <person name="Hume D.A."/>
            <person name="Talbot R."/>
            <person name="Chow W."/>
            <person name="Howe K."/>
            <person name="Schwartz A.S."/>
            <person name="Watson M."/>
            <person name="Archibald A.L."/>
            <person name="Phillippy A.M."/>
            <person name="Smith T.P.L."/>
        </authorList>
    </citation>
    <scope>NUCLEOTIDE SEQUENCE [LARGE SCALE GENOMIC DNA]</scope>
</reference>
<evidence type="ECO:0000313" key="3">
    <source>
        <dbReference type="Proteomes" id="UP000314985"/>
    </source>
</evidence>
<dbReference type="Ensembl" id="ENSSSCT00070028134.1">
    <property type="protein sequence ID" value="ENSSSCP00070023429.1"/>
    <property type="gene ID" value="ENSSSCG00070014352.1"/>
</dbReference>
<evidence type="ECO:0000256" key="1">
    <source>
        <dbReference type="SAM" id="MobiDB-lite"/>
    </source>
</evidence>
<sequence>QTSFTKQGQDVRGSTAVLTRVLLRVKCLQTAPNVTEAREGGARGCGRRGSCPVLRNWPSRPRLQQTPHPRRRPERSAAVGMEAGPSAPRGDSDLLKPWLMGTVFLGRGVFSDEDAHVAFLGRDAVCTLSSQQFTVDVSHTLGNQNTCGFH</sequence>
<name>A0A4X1U3N3_PIG</name>
<accession>A0A4X1U3N3</accession>
<reference evidence="2" key="2">
    <citation type="submission" date="2025-08" db="UniProtKB">
        <authorList>
            <consortium name="Ensembl"/>
        </authorList>
    </citation>
    <scope>IDENTIFICATION</scope>
</reference>
<proteinExistence type="predicted"/>
<dbReference type="AlphaFoldDB" id="A0A4X1U3N3"/>
<feature type="region of interest" description="Disordered" evidence="1">
    <location>
        <begin position="38"/>
        <end position="92"/>
    </location>
</feature>
<organism evidence="2 3">
    <name type="scientific">Sus scrofa</name>
    <name type="common">Pig</name>
    <dbReference type="NCBI Taxonomy" id="9823"/>
    <lineage>
        <taxon>Eukaryota</taxon>
        <taxon>Metazoa</taxon>
        <taxon>Chordata</taxon>
        <taxon>Craniata</taxon>
        <taxon>Vertebrata</taxon>
        <taxon>Euteleostomi</taxon>
        <taxon>Mammalia</taxon>
        <taxon>Eutheria</taxon>
        <taxon>Laurasiatheria</taxon>
        <taxon>Artiodactyla</taxon>
        <taxon>Suina</taxon>
        <taxon>Suidae</taxon>
        <taxon>Sus</taxon>
    </lineage>
</organism>
<evidence type="ECO:0000313" key="2">
    <source>
        <dbReference type="Ensembl" id="ENSSSCP00070023429.1"/>
    </source>
</evidence>
<protein>
    <submittedName>
        <fullName evidence="2">Uncharacterized protein</fullName>
    </submittedName>
</protein>